<dbReference type="GeneTree" id="ENSGT00420000030545"/>
<keyword evidence="5" id="KW-1185">Reference proteome</keyword>
<evidence type="ECO:0000259" key="3">
    <source>
        <dbReference type="SMART" id="SM00247"/>
    </source>
</evidence>
<dbReference type="Proteomes" id="UP000314986">
    <property type="component" value="Unassembled WGS sequence"/>
</dbReference>
<evidence type="ECO:0000256" key="1">
    <source>
        <dbReference type="ARBA" id="ARBA00009646"/>
    </source>
</evidence>
<reference evidence="5" key="3">
    <citation type="journal article" date="2014" name="Nature">
        <title>Elephant shark genome provides unique insights into gnathostome evolution.</title>
        <authorList>
            <consortium name="International Elephant Shark Genome Sequencing Consortium"/>
            <person name="Venkatesh B."/>
            <person name="Lee A.P."/>
            <person name="Ravi V."/>
            <person name="Maurya A.K."/>
            <person name="Lian M.M."/>
            <person name="Swann J.B."/>
            <person name="Ohta Y."/>
            <person name="Flajnik M.F."/>
            <person name="Sutoh Y."/>
            <person name="Kasahara M."/>
            <person name="Hoon S."/>
            <person name="Gangu V."/>
            <person name="Roy S.W."/>
            <person name="Irimia M."/>
            <person name="Korzh V."/>
            <person name="Kondrychyn I."/>
            <person name="Lim Z.W."/>
            <person name="Tay B.H."/>
            <person name="Tohari S."/>
            <person name="Kong K.W."/>
            <person name="Ho S."/>
            <person name="Lorente-Galdos B."/>
            <person name="Quilez J."/>
            <person name="Marques-Bonet T."/>
            <person name="Raney B.J."/>
            <person name="Ingham P.W."/>
            <person name="Tay A."/>
            <person name="Hillier L.W."/>
            <person name="Minx P."/>
            <person name="Boehm T."/>
            <person name="Wilson R.K."/>
            <person name="Brenner S."/>
            <person name="Warren W.C."/>
        </authorList>
    </citation>
    <scope>NUCLEOTIDE SEQUENCE [LARGE SCALE GENOMIC DNA]</scope>
</reference>
<dbReference type="OMA" id="CESGNSI"/>
<reference evidence="5" key="2">
    <citation type="journal article" date="2007" name="PLoS Biol.">
        <title>Survey sequencing and comparative analysis of the elephant shark (Callorhinchus milii) genome.</title>
        <authorList>
            <person name="Venkatesh B."/>
            <person name="Kirkness E.F."/>
            <person name="Loh Y.H."/>
            <person name="Halpern A.L."/>
            <person name="Lee A.P."/>
            <person name="Johnson J."/>
            <person name="Dandona N."/>
            <person name="Viswanathan L.D."/>
            <person name="Tay A."/>
            <person name="Venter J.C."/>
            <person name="Strausberg R.L."/>
            <person name="Brenner S."/>
        </authorList>
    </citation>
    <scope>NUCLEOTIDE SEQUENCE [LARGE SCALE GENOMIC DNA]</scope>
</reference>
<dbReference type="Ensembl" id="ENSCMIT00000009293.1">
    <property type="protein sequence ID" value="ENSCMIP00000009043.1"/>
    <property type="gene ID" value="ENSCMIG00000004815.1"/>
</dbReference>
<dbReference type="InterPro" id="IPR011024">
    <property type="entry name" value="G_crystallin-like"/>
</dbReference>
<proteinExistence type="inferred from homology"/>
<dbReference type="InParanoid" id="A0A4W3GXI9"/>
<accession>A0A4W3GXI9</accession>
<dbReference type="AlphaFoldDB" id="A0A4W3GXI9"/>
<dbReference type="Gene3D" id="2.60.20.10">
    <property type="entry name" value="Crystallins"/>
    <property type="match status" value="2"/>
</dbReference>
<dbReference type="InterPro" id="IPR001064">
    <property type="entry name" value="Beta/gamma_crystallin"/>
</dbReference>
<reference evidence="5" key="1">
    <citation type="journal article" date="2006" name="Science">
        <title>Ancient noncoding elements conserved in the human genome.</title>
        <authorList>
            <person name="Venkatesh B."/>
            <person name="Kirkness E.F."/>
            <person name="Loh Y.H."/>
            <person name="Halpern A.L."/>
            <person name="Lee A.P."/>
            <person name="Johnson J."/>
            <person name="Dandona N."/>
            <person name="Viswanathan L.D."/>
            <person name="Tay A."/>
            <person name="Venter J.C."/>
            <person name="Strausberg R.L."/>
            <person name="Brenner S."/>
        </authorList>
    </citation>
    <scope>NUCLEOTIDE SEQUENCE [LARGE SCALE GENOMIC DNA]</scope>
</reference>
<evidence type="ECO:0000313" key="4">
    <source>
        <dbReference type="Ensembl" id="ENSCMIP00000009043.1"/>
    </source>
</evidence>
<dbReference type="SUPFAM" id="SSF49695">
    <property type="entry name" value="gamma-Crystallin-like"/>
    <property type="match status" value="1"/>
</dbReference>
<reference evidence="4" key="4">
    <citation type="submission" date="2025-08" db="UniProtKB">
        <authorList>
            <consortium name="Ensembl"/>
        </authorList>
    </citation>
    <scope>IDENTIFICATION</scope>
</reference>
<comment type="similarity">
    <text evidence="1">Belongs to the beta/gamma-crystallin family.</text>
</comment>
<protein>
    <recommendedName>
        <fullName evidence="3">Beta/gamma crystallin 'Greek key' domain-containing protein</fullName>
    </recommendedName>
</protein>
<dbReference type="Pfam" id="PF00030">
    <property type="entry name" value="Crystall"/>
    <property type="match status" value="2"/>
</dbReference>
<organism evidence="4 5">
    <name type="scientific">Callorhinchus milii</name>
    <name type="common">Ghost shark</name>
    <dbReference type="NCBI Taxonomy" id="7868"/>
    <lineage>
        <taxon>Eukaryota</taxon>
        <taxon>Metazoa</taxon>
        <taxon>Chordata</taxon>
        <taxon>Craniata</taxon>
        <taxon>Vertebrata</taxon>
        <taxon>Chondrichthyes</taxon>
        <taxon>Holocephali</taxon>
        <taxon>Chimaeriformes</taxon>
        <taxon>Callorhinchidae</taxon>
        <taxon>Callorhinchus</taxon>
    </lineage>
</organism>
<evidence type="ECO:0000256" key="2">
    <source>
        <dbReference type="ARBA" id="ARBA00022737"/>
    </source>
</evidence>
<feature type="domain" description="Beta/gamma crystallin 'Greek key'" evidence="3">
    <location>
        <begin position="89"/>
        <end position="169"/>
    </location>
</feature>
<sequence>MNKLVAYEYCDFKGLSREFTDHVDNLLQVSFGHAISSLEVLGQPWLAFSGLSGQGEFRLFVEGRYADLGSFRNRTLSLKIIMEDLSEPTITLFDAPNFMGTSQVYGQETDLSMGDMDNRAASHNVSRGVWCLFSLPGCAGSMLLAKAGELLHDYSNVNFSQSLSYLRPVRPVEPVVIGVHVLWGSGSVKKSKQSAGEICSENPSPIAQKLSVVQSITKEVSVTQAISFSAFSVLTVGTRFNLCSTLSDNLTTGFMVQKGRIEAKTSTFKRQVDLPTEVPAHSKVNVSIMLDITRYSFPVEIEVWRGSSTKIEIKSQFLQSPLLGLTTHPGITPINLLCAPLSPRLS</sequence>
<reference evidence="4" key="5">
    <citation type="submission" date="2025-09" db="UniProtKB">
        <authorList>
            <consortium name="Ensembl"/>
        </authorList>
    </citation>
    <scope>IDENTIFICATION</scope>
</reference>
<evidence type="ECO:0000313" key="5">
    <source>
        <dbReference type="Proteomes" id="UP000314986"/>
    </source>
</evidence>
<dbReference type="SMART" id="SM00247">
    <property type="entry name" value="XTALbg"/>
    <property type="match status" value="2"/>
</dbReference>
<feature type="domain" description="Beta/gamma crystallin 'Greek key'" evidence="3">
    <location>
        <begin position="3"/>
        <end position="81"/>
    </location>
</feature>
<dbReference type="SUPFAM" id="SSF56973">
    <property type="entry name" value="Aerolisin/ETX pore-forming domain"/>
    <property type="match status" value="1"/>
</dbReference>
<name>A0A4W3GXI9_CALMI</name>
<keyword evidence="2" id="KW-0677">Repeat</keyword>